<protein>
    <recommendedName>
        <fullName evidence="5">V-type ATP synthase subunit F</fullName>
    </recommendedName>
</protein>
<dbReference type="AlphaFoldDB" id="A0A381S6D3"/>
<dbReference type="Gene3D" id="3.40.50.10580">
    <property type="entry name" value="ATPase, V1 complex, subunit F"/>
    <property type="match status" value="1"/>
</dbReference>
<dbReference type="InterPro" id="IPR008218">
    <property type="entry name" value="ATPase_V1-cplx_f_g_su"/>
</dbReference>
<organism evidence="4">
    <name type="scientific">marine metagenome</name>
    <dbReference type="NCBI Taxonomy" id="408172"/>
    <lineage>
        <taxon>unclassified sequences</taxon>
        <taxon>metagenomes</taxon>
        <taxon>ecological metagenomes</taxon>
    </lineage>
</organism>
<dbReference type="EMBL" id="UINC01002662">
    <property type="protein sequence ID" value="SUZ99039.1"/>
    <property type="molecule type" value="Genomic_DNA"/>
</dbReference>
<evidence type="ECO:0000256" key="2">
    <source>
        <dbReference type="ARBA" id="ARBA00022448"/>
    </source>
</evidence>
<dbReference type="Pfam" id="PF01990">
    <property type="entry name" value="ATP-synt_F"/>
    <property type="match status" value="1"/>
</dbReference>
<evidence type="ECO:0000256" key="3">
    <source>
        <dbReference type="ARBA" id="ARBA00023065"/>
    </source>
</evidence>
<comment type="similarity">
    <text evidence="1">Belongs to the V-ATPase F subunit family.</text>
</comment>
<evidence type="ECO:0000256" key="1">
    <source>
        <dbReference type="ARBA" id="ARBA00010148"/>
    </source>
</evidence>
<evidence type="ECO:0000313" key="4">
    <source>
        <dbReference type="EMBL" id="SUZ99039.1"/>
    </source>
</evidence>
<gene>
    <name evidence="4" type="ORF">METZ01_LOCUS51893</name>
</gene>
<reference evidence="4" key="1">
    <citation type="submission" date="2018-05" db="EMBL/GenBank/DDBJ databases">
        <authorList>
            <person name="Lanie J.A."/>
            <person name="Ng W.-L."/>
            <person name="Kazmierczak K.M."/>
            <person name="Andrzejewski T.M."/>
            <person name="Davidsen T.M."/>
            <person name="Wayne K.J."/>
            <person name="Tettelin H."/>
            <person name="Glass J.I."/>
            <person name="Rusch D."/>
            <person name="Podicherti R."/>
            <person name="Tsui H.-C.T."/>
            <person name="Winkler M.E."/>
        </authorList>
    </citation>
    <scope>NUCLEOTIDE SEQUENCE</scope>
</reference>
<dbReference type="InterPro" id="IPR036906">
    <property type="entry name" value="ATPase_V1_fsu_sf"/>
</dbReference>
<dbReference type="HAMAP" id="MF_00312">
    <property type="entry name" value="ATP_synth_F_arch"/>
    <property type="match status" value="1"/>
</dbReference>
<proteinExistence type="inferred from homology"/>
<dbReference type="GO" id="GO:0046961">
    <property type="term" value="F:proton-transporting ATPase activity, rotational mechanism"/>
    <property type="evidence" value="ECO:0007669"/>
    <property type="project" value="InterPro"/>
</dbReference>
<accession>A0A381S6D3</accession>
<evidence type="ECO:0008006" key="5">
    <source>
        <dbReference type="Google" id="ProtNLM"/>
    </source>
</evidence>
<dbReference type="InterPro" id="IPR022944">
    <property type="entry name" value="ATPase_V1-cplx_fsu_bac/arc"/>
</dbReference>
<sequence>MEIAIVGSPEFTLGFQLAGIMRLHNPENDEEMSQTLRSMLDEEGVGIIVVDAADLTRMPDKLRQRMSDSISPTVLGIGTEEDNTLRESIKSALGVDLWK</sequence>
<keyword evidence="2" id="KW-0813">Transport</keyword>
<name>A0A381S6D3_9ZZZZ</name>
<dbReference type="SUPFAM" id="SSF159468">
    <property type="entry name" value="AtpF-like"/>
    <property type="match status" value="1"/>
</dbReference>
<keyword evidence="3" id="KW-0406">Ion transport</keyword>